<dbReference type="EMBL" id="JACGWU010000001">
    <property type="protein sequence ID" value="MBA8828643.1"/>
    <property type="molecule type" value="Genomic_DNA"/>
</dbReference>
<feature type="signal peptide" evidence="1">
    <location>
        <begin position="1"/>
        <end position="21"/>
    </location>
</feature>
<evidence type="ECO:0000313" key="3">
    <source>
        <dbReference type="EMBL" id="MBA8828643.1"/>
    </source>
</evidence>
<feature type="domain" description="ABC-type glycine betaine transport system substrate-binding" evidence="2">
    <location>
        <begin position="40"/>
        <end position="299"/>
    </location>
</feature>
<dbReference type="AlphaFoldDB" id="A0A7W3JSW1"/>
<evidence type="ECO:0000259" key="2">
    <source>
        <dbReference type="Pfam" id="PF04069"/>
    </source>
</evidence>
<dbReference type="CDD" id="cd13606">
    <property type="entry name" value="PBP2_ProX_like"/>
    <property type="match status" value="1"/>
</dbReference>
<sequence length="304" mass="31367">MSIKRILTITAAAAAVGVALAGCTAADPTAAPSSSASMEKIVIGSQAFSENEIVAEIYAQALETAGYSVERKFNIGSREVYIPAIESGEVSLLPEYTGGLLQYFDTKTTLKTAADIYGALPALLEPSGLAVLDQSTASDEDSYNVTKAFSEANNVTSLSDLSALKIPLTVGGNSELETRPYGPAGLLSIYGVTVSFTSIEDYGGPLTVKALNDGAVQIADLYTSDPAISKNGFVTLSDPESLMVANNVVALINKASFPKDAKGVINSVNAKLTTAGLVQINTESAAGDSPATIAAKWLKANQVG</sequence>
<evidence type="ECO:0000313" key="4">
    <source>
        <dbReference type="Proteomes" id="UP000524237"/>
    </source>
</evidence>
<dbReference type="RefSeq" id="WP_182484036.1">
    <property type="nucleotide sequence ID" value="NZ_JACGWU010000001.1"/>
</dbReference>
<protein>
    <submittedName>
        <fullName evidence="3">Osmoprotectant transport system substrate-binding protein</fullName>
    </submittedName>
</protein>
<dbReference type="GO" id="GO:0043190">
    <property type="term" value="C:ATP-binding cassette (ABC) transporter complex"/>
    <property type="evidence" value="ECO:0007669"/>
    <property type="project" value="InterPro"/>
</dbReference>
<dbReference type="GO" id="GO:0022857">
    <property type="term" value="F:transmembrane transporter activity"/>
    <property type="evidence" value="ECO:0007669"/>
    <property type="project" value="InterPro"/>
</dbReference>
<organism evidence="3 4">
    <name type="scientific">Alpinimonas psychrophila</name>
    <dbReference type="NCBI Taxonomy" id="748908"/>
    <lineage>
        <taxon>Bacteria</taxon>
        <taxon>Bacillati</taxon>
        <taxon>Actinomycetota</taxon>
        <taxon>Actinomycetes</taxon>
        <taxon>Micrococcales</taxon>
        <taxon>Microbacteriaceae</taxon>
        <taxon>Alpinimonas</taxon>
    </lineage>
</organism>
<gene>
    <name evidence="3" type="ORF">FB555_000714</name>
</gene>
<accession>A0A7W3JSW1</accession>
<comment type="caution">
    <text evidence="3">The sequence shown here is derived from an EMBL/GenBank/DDBJ whole genome shotgun (WGS) entry which is preliminary data.</text>
</comment>
<reference evidence="3 4" key="1">
    <citation type="submission" date="2020-07" db="EMBL/GenBank/DDBJ databases">
        <title>Sequencing the genomes of 1000 actinobacteria strains.</title>
        <authorList>
            <person name="Klenk H.-P."/>
        </authorList>
    </citation>
    <scope>NUCLEOTIDE SEQUENCE [LARGE SCALE GENOMIC DNA]</scope>
    <source>
        <strain evidence="3 4">DSM 23737</strain>
    </source>
</reference>
<feature type="chain" id="PRO_5038961892" evidence="1">
    <location>
        <begin position="22"/>
        <end position="304"/>
    </location>
</feature>
<keyword evidence="4" id="KW-1185">Reference proteome</keyword>
<dbReference type="InterPro" id="IPR007210">
    <property type="entry name" value="ABC_Gly_betaine_transp_sub-bd"/>
</dbReference>
<dbReference type="PROSITE" id="PS51257">
    <property type="entry name" value="PROKAR_LIPOPROTEIN"/>
    <property type="match status" value="1"/>
</dbReference>
<evidence type="ECO:0000256" key="1">
    <source>
        <dbReference type="SAM" id="SignalP"/>
    </source>
</evidence>
<keyword evidence="1" id="KW-0732">Signal</keyword>
<dbReference type="Gene3D" id="3.40.190.10">
    <property type="entry name" value="Periplasmic binding protein-like II"/>
    <property type="match status" value="1"/>
</dbReference>
<proteinExistence type="predicted"/>
<dbReference type="Proteomes" id="UP000524237">
    <property type="component" value="Unassembled WGS sequence"/>
</dbReference>
<name>A0A7W3JSW1_9MICO</name>
<dbReference type="Gene3D" id="3.40.190.120">
    <property type="entry name" value="Osmoprotection protein (prox), domain 2"/>
    <property type="match status" value="1"/>
</dbReference>
<dbReference type="SUPFAM" id="SSF53850">
    <property type="entry name" value="Periplasmic binding protein-like II"/>
    <property type="match status" value="1"/>
</dbReference>
<dbReference type="Pfam" id="PF04069">
    <property type="entry name" value="OpuAC"/>
    <property type="match status" value="1"/>
</dbReference>